<evidence type="ECO:0000259" key="1">
    <source>
        <dbReference type="Pfam" id="PF07287"/>
    </source>
</evidence>
<keyword evidence="4" id="KW-1185">Reference proteome</keyword>
<dbReference type="Pfam" id="PF07287">
    <property type="entry name" value="AtuA"/>
    <property type="match status" value="1"/>
</dbReference>
<protein>
    <submittedName>
        <fullName evidence="3">DUF1446 domain-containing protein</fullName>
    </submittedName>
</protein>
<dbReference type="InterPro" id="IPR056362">
    <property type="entry name" value="AtuA-like_ferredoxin_dom"/>
</dbReference>
<feature type="domain" description="Acyclic terpene utilisation N-terminal" evidence="1">
    <location>
        <begin position="33"/>
        <end position="474"/>
    </location>
</feature>
<dbReference type="PANTHER" id="PTHR47585">
    <property type="match status" value="1"/>
</dbReference>
<gene>
    <name evidence="3" type="ORF">CCHR01_00236</name>
</gene>
<evidence type="ECO:0000313" key="4">
    <source>
        <dbReference type="Proteomes" id="UP001243330"/>
    </source>
</evidence>
<dbReference type="Proteomes" id="UP001243330">
    <property type="component" value="Unassembled WGS sequence"/>
</dbReference>
<name>A0AAD9ERG4_9PEZI</name>
<organism evidence="3 4">
    <name type="scientific">Colletotrichum chrysophilum</name>
    <dbReference type="NCBI Taxonomy" id="1836956"/>
    <lineage>
        <taxon>Eukaryota</taxon>
        <taxon>Fungi</taxon>
        <taxon>Dikarya</taxon>
        <taxon>Ascomycota</taxon>
        <taxon>Pezizomycotina</taxon>
        <taxon>Sordariomycetes</taxon>
        <taxon>Hypocreomycetidae</taxon>
        <taxon>Glomerellales</taxon>
        <taxon>Glomerellaceae</taxon>
        <taxon>Colletotrichum</taxon>
        <taxon>Colletotrichum gloeosporioides species complex</taxon>
    </lineage>
</organism>
<dbReference type="InterPro" id="IPR010839">
    <property type="entry name" value="AtuA_N"/>
</dbReference>
<dbReference type="AlphaFoldDB" id="A0AAD9ERG4"/>
<accession>A0AAD9ERG4</accession>
<evidence type="ECO:0000259" key="2">
    <source>
        <dbReference type="Pfam" id="PF23544"/>
    </source>
</evidence>
<sequence>MYFCIDKQHPNFIMPLRTNLSGHLASRANGTARIASASGSAADRRGGLVELARDEDVQYIVGDWMSEYNMALRGGAKADDPLNSAEFEPSFLEAIEPALKYLDARRIKVAVNAGASDTKKLHDVLVDVIAEKGLKLKVAWIEGDEVINVVQKGLKSGDGFRNLTTGENIKDWPYEPIYAQAYLGCWGIVEAFKQGAHIVLCGRVADASPTVACAAYHHGWKRDDLSQLAHALVAGHFIECTTYVTGGNFSGFKTLPGTSVDVGFPIALVEGTGEFTVYKQAKKGGMVTPETCKAQLLYEIQGPYYYNSDVVAILDNIKMDKVGENEVRVFNVGHIKPPPTTKVGITAKGGFQAEAHYFLCGLDIPEKAALFERQLRHVFDESKFSCLKFRTNGSCPVNPSNQDAATVDLRIFAQARDEDTLSPLKFLKPMVDNIMQSYPGATFHMDTRQAFPREYYEYWVSIIPQSAAKHVCHLPWKNQRVSIDPPSDTVDFVYNQPTYETKDPINVTTLGPTTRAPLGYVVHARSGDKGSDSNVGFFMRNADEWDWLRSILTVSKIRELLGEDDMGKPIFRFELPHLHAVHFLLKDHLDRGVTSSSSYDFLGKNVAEYLRCKHVDIPNRFLDRGRI</sequence>
<evidence type="ECO:0000313" key="3">
    <source>
        <dbReference type="EMBL" id="KAK1857162.1"/>
    </source>
</evidence>
<dbReference type="EMBL" id="JAQOWY010000002">
    <property type="protein sequence ID" value="KAK1857162.1"/>
    <property type="molecule type" value="Genomic_DNA"/>
</dbReference>
<reference evidence="3" key="1">
    <citation type="submission" date="2023-01" db="EMBL/GenBank/DDBJ databases">
        <title>Colletotrichum chrysophilum M932 genome sequence.</title>
        <authorList>
            <person name="Baroncelli R."/>
        </authorList>
    </citation>
    <scope>NUCLEOTIDE SEQUENCE</scope>
    <source>
        <strain evidence="3">M932</strain>
    </source>
</reference>
<comment type="caution">
    <text evidence="3">The sequence shown here is derived from an EMBL/GenBank/DDBJ whole genome shotgun (WGS) entry which is preliminary data.</text>
</comment>
<dbReference type="Pfam" id="PF23544">
    <property type="entry name" value="AtuA_ferredoxin"/>
    <property type="match status" value="1"/>
</dbReference>
<feature type="domain" description="AtuA-like ferredoxin-fold" evidence="2">
    <location>
        <begin position="517"/>
        <end position="615"/>
    </location>
</feature>
<dbReference type="PANTHER" id="PTHR47585:SF2">
    <property type="entry name" value="DUF1446 DOMAIN PROTEIN (AFU_ORTHOLOGUE AFUA_6G11420)"/>
    <property type="match status" value="1"/>
</dbReference>
<proteinExistence type="predicted"/>